<dbReference type="PANTHER" id="PTHR43840:SF13">
    <property type="entry name" value="CATION EFFLUX PROTEIN CYTOPLASMIC DOMAIN-CONTAINING PROTEIN"/>
    <property type="match status" value="1"/>
</dbReference>
<evidence type="ECO:0000256" key="5">
    <source>
        <dbReference type="ARBA" id="ARBA00022989"/>
    </source>
</evidence>
<dbReference type="InterPro" id="IPR027470">
    <property type="entry name" value="Cation_efflux_CTD"/>
</dbReference>
<dbReference type="InterPro" id="IPR058533">
    <property type="entry name" value="Cation_efflux_TM"/>
</dbReference>
<dbReference type="GeneID" id="106472960"/>
<dbReference type="Proteomes" id="UP000694941">
    <property type="component" value="Unplaced"/>
</dbReference>
<dbReference type="RefSeq" id="XP_022257195.1">
    <property type="nucleotide sequence ID" value="XM_022401487.1"/>
</dbReference>
<dbReference type="SUPFAM" id="SSF161111">
    <property type="entry name" value="Cation efflux protein transmembrane domain-like"/>
    <property type="match status" value="1"/>
</dbReference>
<evidence type="ECO:0000256" key="2">
    <source>
        <dbReference type="ARBA" id="ARBA00008873"/>
    </source>
</evidence>
<dbReference type="InterPro" id="IPR002524">
    <property type="entry name" value="Cation_efflux"/>
</dbReference>
<dbReference type="Gene3D" id="3.30.70.1350">
    <property type="entry name" value="Cation efflux protein, cytoplasmic domain"/>
    <property type="match status" value="1"/>
</dbReference>
<evidence type="ECO:0000256" key="6">
    <source>
        <dbReference type="ARBA" id="ARBA00023136"/>
    </source>
</evidence>
<keyword evidence="4 7" id="KW-0812">Transmembrane</keyword>
<evidence type="ECO:0000313" key="11">
    <source>
        <dbReference type="RefSeq" id="XP_022257195.1"/>
    </source>
</evidence>
<feature type="transmembrane region" description="Helical" evidence="7">
    <location>
        <begin position="207"/>
        <end position="228"/>
    </location>
</feature>
<reference evidence="11" key="1">
    <citation type="submission" date="2025-08" db="UniProtKB">
        <authorList>
            <consortium name="RefSeq"/>
        </authorList>
    </citation>
    <scope>IDENTIFICATION</scope>
    <source>
        <tissue evidence="11">Muscle</tissue>
    </source>
</reference>
<gene>
    <name evidence="11" type="primary">LOC106472960</name>
</gene>
<keyword evidence="5 7" id="KW-1133">Transmembrane helix</keyword>
<dbReference type="InterPro" id="IPR027469">
    <property type="entry name" value="Cation_efflux_TMD_sf"/>
</dbReference>
<comment type="subcellular location">
    <subcellularLocation>
        <location evidence="1">Membrane</location>
        <topology evidence="1">Multi-pass membrane protein</topology>
    </subcellularLocation>
</comment>
<dbReference type="Pfam" id="PF01545">
    <property type="entry name" value="Cation_efflux"/>
    <property type="match status" value="1"/>
</dbReference>
<evidence type="ECO:0000259" key="8">
    <source>
        <dbReference type="Pfam" id="PF01545"/>
    </source>
</evidence>
<comment type="similarity">
    <text evidence="2">Belongs to the cation diffusion facilitator (CDF) transporter (TC 2.A.4) family. SLC30A subfamily.</text>
</comment>
<dbReference type="SUPFAM" id="SSF160240">
    <property type="entry name" value="Cation efflux protein cytoplasmic domain-like"/>
    <property type="match status" value="1"/>
</dbReference>
<feature type="transmembrane region" description="Helical" evidence="7">
    <location>
        <begin position="168"/>
        <end position="187"/>
    </location>
</feature>
<feature type="transmembrane region" description="Helical" evidence="7">
    <location>
        <begin position="248"/>
        <end position="265"/>
    </location>
</feature>
<feature type="transmembrane region" description="Helical" evidence="7">
    <location>
        <begin position="127"/>
        <end position="148"/>
    </location>
</feature>
<accession>A0ABM1TMT9</accession>
<name>A0ABM1TMT9_LIMPO</name>
<evidence type="ECO:0000256" key="7">
    <source>
        <dbReference type="SAM" id="Phobius"/>
    </source>
</evidence>
<dbReference type="InterPro" id="IPR050291">
    <property type="entry name" value="CDF_Transporter"/>
</dbReference>
<dbReference type="Pfam" id="PF16916">
    <property type="entry name" value="ZT_dimer"/>
    <property type="match status" value="1"/>
</dbReference>
<evidence type="ECO:0000256" key="1">
    <source>
        <dbReference type="ARBA" id="ARBA00004141"/>
    </source>
</evidence>
<keyword evidence="6 7" id="KW-0472">Membrane</keyword>
<keyword evidence="3" id="KW-0813">Transport</keyword>
<feature type="domain" description="Cation efflux protein transmembrane" evidence="8">
    <location>
        <begin position="104"/>
        <end position="295"/>
    </location>
</feature>
<feature type="domain" description="Cation efflux protein cytoplasmic" evidence="9">
    <location>
        <begin position="302"/>
        <end position="377"/>
    </location>
</feature>
<evidence type="ECO:0000259" key="9">
    <source>
        <dbReference type="Pfam" id="PF16916"/>
    </source>
</evidence>
<organism evidence="10 11">
    <name type="scientific">Limulus polyphemus</name>
    <name type="common">Atlantic horseshoe crab</name>
    <dbReference type="NCBI Taxonomy" id="6850"/>
    <lineage>
        <taxon>Eukaryota</taxon>
        <taxon>Metazoa</taxon>
        <taxon>Ecdysozoa</taxon>
        <taxon>Arthropoda</taxon>
        <taxon>Chelicerata</taxon>
        <taxon>Merostomata</taxon>
        <taxon>Xiphosura</taxon>
        <taxon>Limulidae</taxon>
        <taxon>Limulus</taxon>
    </lineage>
</organism>
<sequence>MVRDTSCTSSGTHRQIMMEEVAPSAASILDAEIFSWQVPLEWFTTKRRGKERGDKALPRSVRRYYKTQDELITTFEELQLEVDDAMENTNEKTSLRRKATFMSKVSFVCNLFLLIIKTVAACLSGSLSVLSSVIDSGVDLASGILIWWSNRAIKKRDLYQYPQGRTRLEPIAIVILSVIMSLASVQMVREAVENIIFYTVHSGIIRFQAETIAICLVTIGVKVTLYVFCRRFKSSSLQALSQDHRNDVLSNTVALVCGYIGYEVWRFADPLGAIIISLYIIISWAVTGWEQIKMLTGHTARPEFLKKITWIALNHHQKVLLIDTVRAFHFGNNFLVEVDIVLPEKLTLKESHDIGESLQHKIERLPEVERAFVHLDHEANHAPWSEHKIV</sequence>
<dbReference type="InterPro" id="IPR036837">
    <property type="entry name" value="Cation_efflux_CTD_sf"/>
</dbReference>
<dbReference type="NCBIfam" id="TIGR01297">
    <property type="entry name" value="CDF"/>
    <property type="match status" value="1"/>
</dbReference>
<evidence type="ECO:0000313" key="10">
    <source>
        <dbReference type="Proteomes" id="UP000694941"/>
    </source>
</evidence>
<protein>
    <submittedName>
        <fullName evidence="11">Metal tolerance protein 5-like isoform X2</fullName>
    </submittedName>
</protein>
<evidence type="ECO:0000256" key="3">
    <source>
        <dbReference type="ARBA" id="ARBA00022448"/>
    </source>
</evidence>
<dbReference type="Gene3D" id="1.20.1510.10">
    <property type="entry name" value="Cation efflux protein transmembrane domain"/>
    <property type="match status" value="1"/>
</dbReference>
<dbReference type="PANTHER" id="PTHR43840">
    <property type="entry name" value="MITOCHONDRIAL METAL TRANSPORTER 1-RELATED"/>
    <property type="match status" value="1"/>
</dbReference>
<proteinExistence type="inferred from homology"/>
<feature type="transmembrane region" description="Helical" evidence="7">
    <location>
        <begin position="101"/>
        <end position="121"/>
    </location>
</feature>
<keyword evidence="10" id="KW-1185">Reference proteome</keyword>
<feature type="transmembrane region" description="Helical" evidence="7">
    <location>
        <begin position="271"/>
        <end position="289"/>
    </location>
</feature>
<evidence type="ECO:0000256" key="4">
    <source>
        <dbReference type="ARBA" id="ARBA00022692"/>
    </source>
</evidence>